<dbReference type="Proteomes" id="UP000293902">
    <property type="component" value="Chromosome"/>
</dbReference>
<dbReference type="AlphaFoldDB" id="A0A328F9P2"/>
<keyword evidence="4" id="KW-1185">Reference proteome</keyword>
<evidence type="ECO:0000313" key="1">
    <source>
        <dbReference type="EMBL" id="QBH13567.1"/>
    </source>
</evidence>
<sequence>MKIGDVMKLQQTLMPKIDELCTRPVASSQKQVDFWQNNHGAYLKEKAKRVLTLPDSLQNEVDQMFASSKEFYLNMVAVWYKSSHKSLSKTILMEQQRSGIISKEQMRKSFDKIKSIDVQSIGKDQKIQFFFEFFESLIEQIKNQKEWSKLYQISNLGLLSDRLVWNISALDLCAWQLPLADTRNINDYQQLAKIMTIFFFFEKIYKNWFKLDSINDVNPFDVVPGLNKILAYYM</sequence>
<dbReference type="RefSeq" id="WP_111958293.1">
    <property type="nucleotide sequence ID" value="NZ_CP036313.1"/>
</dbReference>
<reference evidence="2 3" key="1">
    <citation type="submission" date="2018-06" db="EMBL/GenBank/DDBJ databases">
        <title>Complete Genome Sequence of Desulfobacter hydrogenophilus (DSM3380).</title>
        <authorList>
            <person name="Marietou A."/>
            <person name="Schreiber L."/>
            <person name="Marshall I."/>
            <person name="Jorgensen B."/>
        </authorList>
    </citation>
    <scope>NUCLEOTIDE SEQUENCE [LARGE SCALE GENOMIC DNA]</scope>
    <source>
        <strain evidence="2 3">DSM 3380</strain>
    </source>
</reference>
<dbReference type="EMBL" id="QLNI01000032">
    <property type="protein sequence ID" value="RAM01089.1"/>
    <property type="molecule type" value="Genomic_DNA"/>
</dbReference>
<evidence type="ECO:0000313" key="2">
    <source>
        <dbReference type="EMBL" id="RAM01089.1"/>
    </source>
</evidence>
<name>A0A328F9P2_9BACT</name>
<dbReference type="Proteomes" id="UP000248798">
    <property type="component" value="Unassembled WGS sequence"/>
</dbReference>
<organism evidence="2 3">
    <name type="scientific">Desulfobacter hydrogenophilus</name>
    <dbReference type="NCBI Taxonomy" id="2291"/>
    <lineage>
        <taxon>Bacteria</taxon>
        <taxon>Pseudomonadati</taxon>
        <taxon>Thermodesulfobacteriota</taxon>
        <taxon>Desulfobacteria</taxon>
        <taxon>Desulfobacterales</taxon>
        <taxon>Desulfobacteraceae</taxon>
        <taxon>Desulfobacter</taxon>
    </lineage>
</organism>
<gene>
    <name evidence="2" type="ORF">DO021_15480</name>
    <name evidence="1" type="ORF">EYB58_11905</name>
</gene>
<reference evidence="1 4" key="2">
    <citation type="submission" date="2019-02" db="EMBL/GenBank/DDBJ databases">
        <title>Complete genome sequence of Desulfobacter hydrogenophilus AcRS1.</title>
        <authorList>
            <person name="Marietou A."/>
            <person name="Lund M.B."/>
            <person name="Marshall I.P.G."/>
            <person name="Schreiber L."/>
            <person name="Jorgensen B."/>
        </authorList>
    </citation>
    <scope>NUCLEOTIDE SEQUENCE [LARGE SCALE GENOMIC DNA]</scope>
    <source>
        <strain evidence="1 4">AcRS1</strain>
    </source>
</reference>
<evidence type="ECO:0000313" key="4">
    <source>
        <dbReference type="Proteomes" id="UP000293902"/>
    </source>
</evidence>
<proteinExistence type="predicted"/>
<accession>A0A328F9P2</accession>
<protein>
    <submittedName>
        <fullName evidence="2">Uncharacterized protein</fullName>
    </submittedName>
</protein>
<evidence type="ECO:0000313" key="3">
    <source>
        <dbReference type="Proteomes" id="UP000248798"/>
    </source>
</evidence>
<dbReference type="EMBL" id="CP036313">
    <property type="protein sequence ID" value="QBH13567.1"/>
    <property type="molecule type" value="Genomic_DNA"/>
</dbReference>